<proteinExistence type="predicted"/>
<dbReference type="AlphaFoldDB" id="A0A0A9BT65"/>
<reference evidence="1" key="1">
    <citation type="submission" date="2014-09" db="EMBL/GenBank/DDBJ databases">
        <authorList>
            <person name="Magalhaes I.L.F."/>
            <person name="Oliveira U."/>
            <person name="Santos F.R."/>
            <person name="Vidigal T.H.D.A."/>
            <person name="Brescovit A.D."/>
            <person name="Santos A.J."/>
        </authorList>
    </citation>
    <scope>NUCLEOTIDE SEQUENCE</scope>
    <source>
        <tissue evidence="1">Shoot tissue taken approximately 20 cm above the soil surface</tissue>
    </source>
</reference>
<organism evidence="1">
    <name type="scientific">Arundo donax</name>
    <name type="common">Giant reed</name>
    <name type="synonym">Donax arundinaceus</name>
    <dbReference type="NCBI Taxonomy" id="35708"/>
    <lineage>
        <taxon>Eukaryota</taxon>
        <taxon>Viridiplantae</taxon>
        <taxon>Streptophyta</taxon>
        <taxon>Embryophyta</taxon>
        <taxon>Tracheophyta</taxon>
        <taxon>Spermatophyta</taxon>
        <taxon>Magnoliopsida</taxon>
        <taxon>Liliopsida</taxon>
        <taxon>Poales</taxon>
        <taxon>Poaceae</taxon>
        <taxon>PACMAD clade</taxon>
        <taxon>Arundinoideae</taxon>
        <taxon>Arundineae</taxon>
        <taxon>Arundo</taxon>
    </lineage>
</organism>
<protein>
    <submittedName>
        <fullName evidence="1">Uncharacterized protein</fullName>
    </submittedName>
</protein>
<dbReference type="EMBL" id="GBRH01230676">
    <property type="protein sequence ID" value="JAD67219.1"/>
    <property type="molecule type" value="Transcribed_RNA"/>
</dbReference>
<accession>A0A0A9BT65</accession>
<sequence length="53" mass="5967">MGKKRCDARAMVGRVVRCVTVMLALDGCYLLRCKSEMKKTMSAKVCVRDAVVW</sequence>
<reference evidence="1" key="2">
    <citation type="journal article" date="2015" name="Data Brief">
        <title>Shoot transcriptome of the giant reed, Arundo donax.</title>
        <authorList>
            <person name="Barrero R.A."/>
            <person name="Guerrero F.D."/>
            <person name="Moolhuijzen P."/>
            <person name="Goolsby J.A."/>
            <person name="Tidwell J."/>
            <person name="Bellgard S.E."/>
            <person name="Bellgard M.I."/>
        </authorList>
    </citation>
    <scope>NUCLEOTIDE SEQUENCE</scope>
    <source>
        <tissue evidence="1">Shoot tissue taken approximately 20 cm above the soil surface</tissue>
    </source>
</reference>
<evidence type="ECO:0000313" key="1">
    <source>
        <dbReference type="EMBL" id="JAD67219.1"/>
    </source>
</evidence>
<name>A0A0A9BT65_ARUDO</name>